<feature type="transmembrane region" description="Helical" evidence="5">
    <location>
        <begin position="61"/>
        <end position="81"/>
    </location>
</feature>
<evidence type="ECO:0000256" key="3">
    <source>
        <dbReference type="ARBA" id="ARBA00022989"/>
    </source>
</evidence>
<dbReference type="EMBL" id="CP017420">
    <property type="protein sequence ID" value="AOV04466.1"/>
    <property type="molecule type" value="Genomic_DNA"/>
</dbReference>
<accession>A0ABN4SLL7</accession>
<dbReference type="InterPro" id="IPR003689">
    <property type="entry name" value="ZIP"/>
</dbReference>
<dbReference type="Pfam" id="PF02535">
    <property type="entry name" value="Zip"/>
    <property type="match status" value="1"/>
</dbReference>
<protein>
    <recommendedName>
        <fullName evidence="8">ZIP family metal transporter</fullName>
    </recommendedName>
</protein>
<evidence type="ECO:0000313" key="7">
    <source>
        <dbReference type="Proteomes" id="UP000095607"/>
    </source>
</evidence>
<evidence type="ECO:0000256" key="2">
    <source>
        <dbReference type="ARBA" id="ARBA00022692"/>
    </source>
</evidence>
<evidence type="ECO:0000313" key="6">
    <source>
        <dbReference type="EMBL" id="AOV04466.1"/>
    </source>
</evidence>
<keyword evidence="4 5" id="KW-0472">Membrane</keyword>
<name>A0ABN4SLL7_9BURK</name>
<dbReference type="Proteomes" id="UP000095607">
    <property type="component" value="Chromosome"/>
</dbReference>
<keyword evidence="3 5" id="KW-1133">Transmembrane helix</keyword>
<evidence type="ECO:0000256" key="4">
    <source>
        <dbReference type="ARBA" id="ARBA00023136"/>
    </source>
</evidence>
<feature type="transmembrane region" description="Helical" evidence="5">
    <location>
        <begin position="6"/>
        <end position="26"/>
    </location>
</feature>
<reference evidence="6 7" key="1">
    <citation type="submission" date="2016-09" db="EMBL/GenBank/DDBJ databases">
        <title>Complete genome sequence of Deltia acidovorans CM13 isolated from murine proximal colonic tissue.</title>
        <authorList>
            <person name="Saffarian A."/>
        </authorList>
    </citation>
    <scope>NUCLEOTIDE SEQUENCE [LARGE SCALE GENOMIC DNA]</scope>
    <source>
        <strain evidence="6 7">CM13</strain>
    </source>
</reference>
<evidence type="ECO:0000256" key="5">
    <source>
        <dbReference type="SAM" id="Phobius"/>
    </source>
</evidence>
<comment type="subcellular location">
    <subcellularLocation>
        <location evidence="1">Membrane</location>
        <topology evidence="1">Multi-pass membrane protein</topology>
    </subcellularLocation>
</comment>
<keyword evidence="2 5" id="KW-0812">Transmembrane</keyword>
<organism evidence="6 7">
    <name type="scientific">Delftia tsuruhatensis</name>
    <dbReference type="NCBI Taxonomy" id="180282"/>
    <lineage>
        <taxon>Bacteria</taxon>
        <taxon>Pseudomonadati</taxon>
        <taxon>Pseudomonadota</taxon>
        <taxon>Betaproteobacteria</taxon>
        <taxon>Burkholderiales</taxon>
        <taxon>Comamonadaceae</taxon>
        <taxon>Delftia</taxon>
    </lineage>
</organism>
<gene>
    <name evidence="6" type="ORF">BI380_25625</name>
</gene>
<keyword evidence="7" id="KW-1185">Reference proteome</keyword>
<feature type="transmembrane region" description="Helical" evidence="5">
    <location>
        <begin position="201"/>
        <end position="219"/>
    </location>
</feature>
<feature type="transmembrane region" description="Helical" evidence="5">
    <location>
        <begin position="175"/>
        <end position="195"/>
    </location>
</feature>
<dbReference type="PANTHER" id="PTHR16950">
    <property type="entry name" value="ZINC TRANSPORTER SLC39A7 HISTIDINE-RICH MEMBRANE PROTEIN KE4"/>
    <property type="match status" value="1"/>
</dbReference>
<sequence length="259" mass="28018">MNLFPAIFMGTFLAGVGSVLIADGILRSRFSRNAERMLSFAAGALLSTAFLNLMPEALEGAFSSRTIFTVFLVGLVVWIVLERLELWHHAHEHGSEKMRCKPEHAKNSKHTGVWSLIFADGIHAFADGVLIASAFLIDPQLGMTATTAVMLHEIPHHIGDLSVVRQFGNSAIRSTAKVACAGAFTIVGGLVAYALSGVLDPWLPLLLALASSSFTYVALADIVPRLKIQKSPKESMGQFLWMASGVFMIFSVILLLGEH</sequence>
<dbReference type="PANTHER" id="PTHR16950:SF16">
    <property type="entry name" value="ZINC TRANSPORTER ZIP13"/>
    <property type="match status" value="1"/>
</dbReference>
<evidence type="ECO:0008006" key="8">
    <source>
        <dbReference type="Google" id="ProtNLM"/>
    </source>
</evidence>
<proteinExistence type="predicted"/>
<dbReference type="RefSeq" id="WP_046238798.1">
    <property type="nucleotide sequence ID" value="NZ_CBCSDN010000018.1"/>
</dbReference>
<feature type="transmembrane region" description="Helical" evidence="5">
    <location>
        <begin position="239"/>
        <end position="257"/>
    </location>
</feature>
<feature type="transmembrane region" description="Helical" evidence="5">
    <location>
        <begin position="38"/>
        <end position="55"/>
    </location>
</feature>
<evidence type="ECO:0000256" key="1">
    <source>
        <dbReference type="ARBA" id="ARBA00004141"/>
    </source>
</evidence>